<keyword evidence="1" id="KW-0472">Membrane</keyword>
<dbReference type="KEGG" id="ttp:E6P07_13445"/>
<feature type="transmembrane region" description="Helical" evidence="1">
    <location>
        <begin position="6"/>
        <end position="24"/>
    </location>
</feature>
<dbReference type="AlphaFoldDB" id="A0A6I6EHZ0"/>
<keyword evidence="1" id="KW-1133">Transmembrane helix</keyword>
<dbReference type="Pfam" id="PF11159">
    <property type="entry name" value="DUF2939"/>
    <property type="match status" value="1"/>
</dbReference>
<keyword evidence="3" id="KW-1185">Reference proteome</keyword>
<evidence type="ECO:0000313" key="2">
    <source>
        <dbReference type="EMBL" id="QGU33890.1"/>
    </source>
</evidence>
<accession>A0A6I6EHZ0</accession>
<evidence type="ECO:0000256" key="1">
    <source>
        <dbReference type="SAM" id="Phobius"/>
    </source>
</evidence>
<proteinExistence type="predicted"/>
<protein>
    <submittedName>
        <fullName evidence="2">DUF2939 domain-containing protein</fullName>
    </submittedName>
</protein>
<dbReference type="EMBL" id="CP039268">
    <property type="protein sequence ID" value="QGU33890.1"/>
    <property type="molecule type" value="Genomic_DNA"/>
</dbReference>
<dbReference type="RefSeq" id="WP_153976074.1">
    <property type="nucleotide sequence ID" value="NZ_CP039268.1"/>
</dbReference>
<organism evidence="2 3">
    <name type="scientific">Thermochromatium tepidum ATCC 43061</name>
    <dbReference type="NCBI Taxonomy" id="316276"/>
    <lineage>
        <taxon>Bacteria</taxon>
        <taxon>Pseudomonadati</taxon>
        <taxon>Pseudomonadota</taxon>
        <taxon>Gammaproteobacteria</taxon>
        <taxon>Chromatiales</taxon>
        <taxon>Chromatiaceae</taxon>
        <taxon>Thermochromatium</taxon>
    </lineage>
</organism>
<gene>
    <name evidence="2" type="ORF">E6P07_13445</name>
</gene>
<sequence length="159" mass="17737">MRFIGYLLLLVLVIYGLWPYYSLYRLDGALLRPDPTELATLVDLPAIRANYKRRLAAGVSGMLPAAEPQGITGWIGQNLERLGDAALEQAITLDWVRETLREAATQVMGQGTPSLIGAVDFAFFESHDRFLIRLGRLGENATHIRLSRIGAQWKITDII</sequence>
<dbReference type="Proteomes" id="UP000426424">
    <property type="component" value="Chromosome"/>
</dbReference>
<dbReference type="InterPro" id="IPR021330">
    <property type="entry name" value="DUF2939"/>
</dbReference>
<keyword evidence="1" id="KW-0812">Transmembrane</keyword>
<reference evidence="2 3" key="1">
    <citation type="submission" date="2019-12" db="EMBL/GenBank/DDBJ databases">
        <title>The complete genome of the thermophilic, anoxygenic phototrophic gammaproteobacterium Thermochromatium tepidum.</title>
        <authorList>
            <person name="Sattley W.M."/>
            <person name="Swingley W.D."/>
            <person name="Burchell B.M."/>
            <person name="Gurbani S.A."/>
            <person name="Kujawa C.M."/>
            <person name="Nuccio D.A."/>
            <person name="Schladweiler J."/>
            <person name="Shaffer K.N."/>
            <person name="Stokes L.M."/>
            <person name="Touchman J.W."/>
            <person name="Blankenship R.E."/>
            <person name="Madigan M.T."/>
        </authorList>
    </citation>
    <scope>NUCLEOTIDE SEQUENCE [LARGE SCALE GENOMIC DNA]</scope>
    <source>
        <strain evidence="2 3">ATCC 43061</strain>
    </source>
</reference>
<dbReference type="OrthoDB" id="5767677at2"/>
<evidence type="ECO:0000313" key="3">
    <source>
        <dbReference type="Proteomes" id="UP000426424"/>
    </source>
</evidence>
<name>A0A6I6EHZ0_THETI</name>